<dbReference type="InterPro" id="IPR029069">
    <property type="entry name" value="HotDog_dom_sf"/>
</dbReference>
<evidence type="ECO:0000256" key="3">
    <source>
        <dbReference type="PROSITE-ProRule" id="PRU01106"/>
    </source>
</evidence>
<evidence type="ECO:0000259" key="4">
    <source>
        <dbReference type="PROSITE" id="PS51770"/>
    </source>
</evidence>
<dbReference type="RefSeq" id="WP_056958844.1">
    <property type="nucleotide sequence ID" value="NZ_AYYN01000052.1"/>
</dbReference>
<comment type="caution">
    <text evidence="5">The sequence shown here is derived from an EMBL/GenBank/DDBJ whole genome shotgun (WGS) entry which is preliminary data.</text>
</comment>
<proteinExistence type="inferred from homology"/>
<dbReference type="GO" id="GO:0006637">
    <property type="term" value="P:acyl-CoA metabolic process"/>
    <property type="evidence" value="ECO:0007669"/>
    <property type="project" value="TreeGrafter"/>
</dbReference>
<dbReference type="Proteomes" id="UP000051612">
    <property type="component" value="Unassembled WGS sequence"/>
</dbReference>
<dbReference type="PANTHER" id="PTHR11049">
    <property type="entry name" value="ACYL COENZYME A THIOESTER HYDROLASE"/>
    <property type="match status" value="1"/>
</dbReference>
<organism evidence="5 6">
    <name type="scientific">Ligilactobacillus murinus DSM 20452 = NBRC 14221</name>
    <dbReference type="NCBI Taxonomy" id="1423772"/>
    <lineage>
        <taxon>Bacteria</taxon>
        <taxon>Bacillati</taxon>
        <taxon>Bacillota</taxon>
        <taxon>Bacilli</taxon>
        <taxon>Lactobacillales</taxon>
        <taxon>Lactobacillaceae</taxon>
        <taxon>Ligilactobacillus</taxon>
    </lineage>
</organism>
<dbReference type="Gene3D" id="3.10.129.10">
    <property type="entry name" value="Hotdog Thioesterase"/>
    <property type="match status" value="1"/>
</dbReference>
<dbReference type="SUPFAM" id="SSF54637">
    <property type="entry name" value="Thioesterase/thiol ester dehydrase-isomerase"/>
    <property type="match status" value="1"/>
</dbReference>
<dbReference type="CDD" id="cd03442">
    <property type="entry name" value="BFIT_BACH"/>
    <property type="match status" value="1"/>
</dbReference>
<dbReference type="GO" id="GO:0052816">
    <property type="term" value="F:long-chain fatty acyl-CoA hydrolase activity"/>
    <property type="evidence" value="ECO:0007669"/>
    <property type="project" value="TreeGrafter"/>
</dbReference>
<dbReference type="InterPro" id="IPR006683">
    <property type="entry name" value="Thioestr_dom"/>
</dbReference>
<feature type="domain" description="HotDog ACOT-type" evidence="4">
    <location>
        <begin position="8"/>
        <end position="120"/>
    </location>
</feature>
<dbReference type="Pfam" id="PF03061">
    <property type="entry name" value="4HBT"/>
    <property type="match status" value="1"/>
</dbReference>
<protein>
    <submittedName>
        <fullName evidence="5">Acyl-CoA hydrolase</fullName>
    </submittedName>
</protein>
<reference evidence="5 6" key="1">
    <citation type="journal article" date="2015" name="Genome Announc.">
        <title>Expanding the biotechnology potential of lactobacilli through comparative genomics of 213 strains and associated genera.</title>
        <authorList>
            <person name="Sun Z."/>
            <person name="Harris H.M."/>
            <person name="McCann A."/>
            <person name="Guo C."/>
            <person name="Argimon S."/>
            <person name="Zhang W."/>
            <person name="Yang X."/>
            <person name="Jeffery I.B."/>
            <person name="Cooney J.C."/>
            <person name="Kagawa T.F."/>
            <person name="Liu W."/>
            <person name="Song Y."/>
            <person name="Salvetti E."/>
            <person name="Wrobel A."/>
            <person name="Rasinkangas P."/>
            <person name="Parkhill J."/>
            <person name="Rea M.C."/>
            <person name="O'Sullivan O."/>
            <person name="Ritari J."/>
            <person name="Douillard F.P."/>
            <person name="Paul Ross R."/>
            <person name="Yang R."/>
            <person name="Briner A.E."/>
            <person name="Felis G.E."/>
            <person name="de Vos W.M."/>
            <person name="Barrangou R."/>
            <person name="Klaenhammer T.R."/>
            <person name="Caufield P.W."/>
            <person name="Cui Y."/>
            <person name="Zhang H."/>
            <person name="O'Toole P.W."/>
        </authorList>
    </citation>
    <scope>NUCLEOTIDE SEQUENCE [LARGE SCALE GENOMIC DNA]</scope>
    <source>
        <strain evidence="5 6">DSM 20452</strain>
    </source>
</reference>
<comment type="similarity">
    <text evidence="1">Belongs to the acyl coenzyme A hydrolase family.</text>
</comment>
<dbReference type="PROSITE" id="PS51770">
    <property type="entry name" value="HOTDOG_ACOT"/>
    <property type="match status" value="1"/>
</dbReference>
<dbReference type="GO" id="GO:0005829">
    <property type="term" value="C:cytosol"/>
    <property type="evidence" value="ECO:0007669"/>
    <property type="project" value="TreeGrafter"/>
</dbReference>
<dbReference type="AlphaFoldDB" id="A0A0R2B9H7"/>
<dbReference type="GO" id="GO:0009062">
    <property type="term" value="P:fatty acid catabolic process"/>
    <property type="evidence" value="ECO:0007669"/>
    <property type="project" value="TreeGrafter"/>
</dbReference>
<evidence type="ECO:0000256" key="2">
    <source>
        <dbReference type="ARBA" id="ARBA00022801"/>
    </source>
</evidence>
<dbReference type="InterPro" id="IPR040170">
    <property type="entry name" value="Cytosol_ACT"/>
</dbReference>
<sequence>MSETISCRQTLAVTSHRVLASDLNEHETVYGGALLALLDGTASISASRFARSQCVTAALDQVNFIKPFVLNDSLCIESYVTGHGKRSLEVFVKVIGEHLDTGERFLGMTAFLTFVVLDKKVTLPELSAETPEEQSLCAGFQKRKACRRQKIAEQRKLQASLSLDFPWYS</sequence>
<dbReference type="InterPro" id="IPR033120">
    <property type="entry name" value="HOTDOG_ACOT"/>
</dbReference>
<name>A0A0R2B9H7_9LACO</name>
<evidence type="ECO:0000313" key="6">
    <source>
        <dbReference type="Proteomes" id="UP000051612"/>
    </source>
</evidence>
<accession>A0A0R2B9H7</accession>
<dbReference type="PATRIC" id="fig|1423772.3.peg.2144"/>
<evidence type="ECO:0000256" key="1">
    <source>
        <dbReference type="ARBA" id="ARBA00010458"/>
    </source>
</evidence>
<dbReference type="EMBL" id="AYYN01000052">
    <property type="protein sequence ID" value="KRM75998.1"/>
    <property type="molecule type" value="Genomic_DNA"/>
</dbReference>
<gene>
    <name evidence="5" type="ORF">FC48_GL002007</name>
</gene>
<keyword evidence="2 3" id="KW-0378">Hydrolase</keyword>
<dbReference type="PANTHER" id="PTHR11049:SF24">
    <property type="entry name" value="CYTOSOLIC ACYL COENZYME A THIOESTER HYDROLASE"/>
    <property type="match status" value="1"/>
</dbReference>
<evidence type="ECO:0000313" key="5">
    <source>
        <dbReference type="EMBL" id="KRM75998.1"/>
    </source>
</evidence>